<evidence type="ECO:0000313" key="2">
    <source>
        <dbReference type="EMBL" id="CAG5094975.1"/>
    </source>
</evidence>
<accession>A0ABN7SEN8</accession>
<dbReference type="EMBL" id="OU015569">
    <property type="protein sequence ID" value="CAG5094975.1"/>
    <property type="molecule type" value="Genomic_DNA"/>
</dbReference>
<feature type="domain" description="URB1 C-terminal" evidence="1">
    <location>
        <begin position="1064"/>
        <end position="1232"/>
    </location>
</feature>
<organism evidence="2 3">
    <name type="scientific">Oikopleura dioica</name>
    <name type="common">Tunicate</name>
    <dbReference type="NCBI Taxonomy" id="34765"/>
    <lineage>
        <taxon>Eukaryota</taxon>
        <taxon>Metazoa</taxon>
        <taxon>Chordata</taxon>
        <taxon>Tunicata</taxon>
        <taxon>Appendicularia</taxon>
        <taxon>Copelata</taxon>
        <taxon>Oikopleuridae</taxon>
        <taxon>Oikopleura</taxon>
    </lineage>
</organism>
<dbReference type="Pfam" id="PF16201">
    <property type="entry name" value="NopRA1"/>
    <property type="match status" value="1"/>
</dbReference>
<evidence type="ECO:0000313" key="3">
    <source>
        <dbReference type="Proteomes" id="UP001158576"/>
    </source>
</evidence>
<name>A0ABN7SEN8_OIKDI</name>
<sequence>MNRKRPSERSDEPDFDSAPSAKRIDLLTANREQLNRFLETNITGLAGYTASAVEKFIHAVKQKDNDEVILSLRILSQIIDDVGRPAAIEISKSPRNLENCLSLPFSQKVNMIALQLISTLINYGVVPDMEWTSVYVLFGKANFFLELKRLVHHYLLYSGMHVNPNTALLSNFLQILSPEQFEKDFETLELFHSKVLANQEMSKTSKLSIFKDLTLKSLGRLWLKVSPEFKPFLSNMLLLAVDHEHGAALDQDLLQKEMANFHFMSLLTSIRKGDELSINFSAEILARREELIPKYFFPGIDLQNVTHFQCVLEKLEESDSILKKKRLRGDPAAVIECIKKQTFGLFKKEEFEALLAKQSKMGSYKDVAALIRVYPLLLARVHQLLGRIDHPETQKNVQQQFQDQAVDLLPQGMALNSWLNRILLSIDKSETNRRKIDENLISQTMVMLKSIDEFCPFVLAPVKFESFISKMTSCERSTIILLELIDKRRDSILFFKGKKNAFSELVLIAQSEKSSMELKGSACEVLSKLLAFPSWPLISSKIKNLEEIAKDITSDTTSAGWLSELKSLISPRSSDTPMEVSRLPSSPLPKIIVKLIEKDNSISPEVLAIFVAWSIVKRPELTLAAIFDALRELANEENESIIRKCEKLWIETKKSKNKKRKSGCEAPECFDNLSKFIFYVSKIEEANENVPLLTQIASLIEDFSEIEAHHLVSLLESTSFQRNFLKSEFSKNYLFTVLVENKLMKQFCMKYFNNSGLVPPKTLWEHFDTRTLRAFEGKKFSFELEKCLLENSELLEFTKPCLSWSEKLLLRAISNPSISIQTADLLESALKKPSKSCKMSELQICQILGNGGFLERVKTLPQEFTELTKNRLKEKLAMESYDDLNELKILCSLIEVEAMDNEEAKELLKEMNLRNKELSEEGRMNILLVLQILGEEEDLWEELPKLSLSIYTCSTSPLDREINSFINKIFSRSKLIYRHRPFLFGSSSSSSHESNESSRILTTDHSRAFLENLDRERMQKTMINFGKKDDSCVYDPAFMLFALCDLVRADAQVDPKLLISSGAFSFCIMALTLEDDKLRSVALESLFRIKDHLIIYRWSNFNLIASFFLFLEEILEPEKPLKSAVAVYFSRAIHLMIKPEHEMYQTMMASVVHMESFSDSVPDFIDFFWAHSNTKRKRLWIINFMEEMLIHSSDVTSLYHYHALDSVLAALNTDDPRLYESVLRLVEKLIMVDPLVIKKKGVANTIHARQKLKKEKLKIEERILKAVHS</sequence>
<dbReference type="InterPro" id="IPR032436">
    <property type="entry name" value="URB1_C"/>
</dbReference>
<proteinExistence type="predicted"/>
<reference evidence="2 3" key="1">
    <citation type="submission" date="2021-04" db="EMBL/GenBank/DDBJ databases">
        <authorList>
            <person name="Bliznina A."/>
        </authorList>
    </citation>
    <scope>NUCLEOTIDE SEQUENCE [LARGE SCALE GENOMIC DNA]</scope>
</reference>
<keyword evidence="3" id="KW-1185">Reference proteome</keyword>
<gene>
    <name evidence="2" type="ORF">OKIOD_LOCUS5529</name>
</gene>
<dbReference type="Proteomes" id="UP001158576">
    <property type="component" value="Chromosome XSR"/>
</dbReference>
<evidence type="ECO:0000259" key="1">
    <source>
        <dbReference type="Pfam" id="PF16201"/>
    </source>
</evidence>
<protein>
    <submittedName>
        <fullName evidence="2">Oidioi.mRNA.OKI2018_I69.XSR.g13971.t1.cds</fullName>
    </submittedName>
</protein>